<evidence type="ECO:0000313" key="11">
    <source>
        <dbReference type="EMBL" id="MBG0739547.1"/>
    </source>
</evidence>
<evidence type="ECO:0000256" key="5">
    <source>
        <dbReference type="ARBA" id="ARBA00013151"/>
    </source>
</evidence>
<reference evidence="11 12" key="1">
    <citation type="submission" date="2020-11" db="EMBL/GenBank/DDBJ databases">
        <title>Arthrobacter antarcticus sp. nov., isolated from Antarctic Soil.</title>
        <authorList>
            <person name="Li J."/>
        </authorList>
    </citation>
    <scope>NUCLEOTIDE SEQUENCE [LARGE SCALE GENOMIC DNA]</scope>
    <source>
        <strain evidence="11 12">Z1-20</strain>
    </source>
</reference>
<organism evidence="11 12">
    <name type="scientific">Arthrobacter terrae</name>
    <dbReference type="NCBI Taxonomy" id="2935737"/>
    <lineage>
        <taxon>Bacteria</taxon>
        <taxon>Bacillati</taxon>
        <taxon>Actinomycetota</taxon>
        <taxon>Actinomycetes</taxon>
        <taxon>Micrococcales</taxon>
        <taxon>Micrococcaceae</taxon>
        <taxon>Arthrobacter</taxon>
    </lineage>
</organism>
<dbReference type="PIRSF" id="PIRSF036915">
    <property type="entry name" value="Trnald_Bac_Plnt"/>
    <property type="match status" value="1"/>
</dbReference>
<protein>
    <recommendedName>
        <fullName evidence="5 10">Transaldolase</fullName>
        <ecNumber evidence="5 10">2.2.1.2</ecNumber>
    </recommendedName>
</protein>
<keyword evidence="9 10" id="KW-0704">Schiff base</keyword>
<feature type="active site" description="Schiff-base intermediate with substrate" evidence="10">
    <location>
        <position position="139"/>
    </location>
</feature>
<comment type="subcellular location">
    <subcellularLocation>
        <location evidence="2 10">Cytoplasm</location>
    </subcellularLocation>
</comment>
<dbReference type="Proteomes" id="UP000655366">
    <property type="component" value="Unassembled WGS sequence"/>
</dbReference>
<evidence type="ECO:0000256" key="7">
    <source>
        <dbReference type="ARBA" id="ARBA00022679"/>
    </source>
</evidence>
<keyword evidence="7 10" id="KW-0808">Transferase</keyword>
<evidence type="ECO:0000256" key="6">
    <source>
        <dbReference type="ARBA" id="ARBA00022490"/>
    </source>
</evidence>
<dbReference type="GO" id="GO:0004801">
    <property type="term" value="F:transaldolase activity"/>
    <property type="evidence" value="ECO:0007669"/>
    <property type="project" value="UniProtKB-UniRule"/>
</dbReference>
<dbReference type="GO" id="GO:0005975">
    <property type="term" value="P:carbohydrate metabolic process"/>
    <property type="evidence" value="ECO:0007669"/>
    <property type="project" value="InterPro"/>
</dbReference>
<comment type="function">
    <text evidence="1 10">Transaldolase is important for the balance of metabolites in the pentose-phosphate pathway.</text>
</comment>
<dbReference type="Gene3D" id="3.20.20.70">
    <property type="entry name" value="Aldolase class I"/>
    <property type="match status" value="1"/>
</dbReference>
<dbReference type="PANTHER" id="PTHR10683">
    <property type="entry name" value="TRANSALDOLASE"/>
    <property type="match status" value="1"/>
</dbReference>
<dbReference type="EMBL" id="JADNYM010000010">
    <property type="protein sequence ID" value="MBG0739547.1"/>
    <property type="molecule type" value="Genomic_DNA"/>
</dbReference>
<dbReference type="InterPro" id="IPR001585">
    <property type="entry name" value="TAL/FSA"/>
</dbReference>
<dbReference type="RefSeq" id="WP_196396499.1">
    <property type="nucleotide sequence ID" value="NZ_JADNYM010000010.1"/>
</dbReference>
<evidence type="ECO:0000256" key="8">
    <source>
        <dbReference type="ARBA" id="ARBA00023126"/>
    </source>
</evidence>
<dbReference type="AlphaFoldDB" id="A0A931CMA6"/>
<dbReference type="PANTHER" id="PTHR10683:SF31">
    <property type="entry name" value="TRANSALDOLASE"/>
    <property type="match status" value="1"/>
</dbReference>
<dbReference type="GO" id="GO:0006098">
    <property type="term" value="P:pentose-phosphate shunt"/>
    <property type="evidence" value="ECO:0007669"/>
    <property type="project" value="UniProtKB-UniRule"/>
</dbReference>
<dbReference type="GO" id="GO:0005737">
    <property type="term" value="C:cytoplasm"/>
    <property type="evidence" value="ECO:0007669"/>
    <property type="project" value="UniProtKB-SubCell"/>
</dbReference>
<dbReference type="NCBIfam" id="TIGR00876">
    <property type="entry name" value="tal_mycobact"/>
    <property type="match status" value="1"/>
</dbReference>
<evidence type="ECO:0000256" key="1">
    <source>
        <dbReference type="ARBA" id="ARBA00003518"/>
    </source>
</evidence>
<name>A0A931CMA6_9MICC</name>
<evidence type="ECO:0000256" key="4">
    <source>
        <dbReference type="ARBA" id="ARBA00008426"/>
    </source>
</evidence>
<comment type="catalytic activity">
    <reaction evidence="10">
        <text>D-sedoheptulose 7-phosphate + D-glyceraldehyde 3-phosphate = D-erythrose 4-phosphate + beta-D-fructose 6-phosphate</text>
        <dbReference type="Rhea" id="RHEA:17053"/>
        <dbReference type="ChEBI" id="CHEBI:16897"/>
        <dbReference type="ChEBI" id="CHEBI:57483"/>
        <dbReference type="ChEBI" id="CHEBI:57634"/>
        <dbReference type="ChEBI" id="CHEBI:59776"/>
        <dbReference type="EC" id="2.2.1.2"/>
    </reaction>
</comment>
<gene>
    <name evidence="10 11" type="primary">tal</name>
    <name evidence="11" type="ORF">IV500_09135</name>
</gene>
<dbReference type="NCBIfam" id="NF002881">
    <property type="entry name" value="PRK03343.1"/>
    <property type="match status" value="1"/>
</dbReference>
<comment type="caution">
    <text evidence="11">The sequence shown here is derived from an EMBL/GenBank/DDBJ whole genome shotgun (WGS) entry which is preliminary data.</text>
</comment>
<evidence type="ECO:0000256" key="9">
    <source>
        <dbReference type="ARBA" id="ARBA00023270"/>
    </source>
</evidence>
<accession>A0A931CMA6</accession>
<dbReference type="InterPro" id="IPR013785">
    <property type="entry name" value="Aldolase_TIM"/>
</dbReference>
<dbReference type="Pfam" id="PF00923">
    <property type="entry name" value="TAL_FSA"/>
    <property type="match status" value="1"/>
</dbReference>
<keyword evidence="12" id="KW-1185">Reference proteome</keyword>
<proteinExistence type="inferred from homology"/>
<comment type="similarity">
    <text evidence="4 10">Belongs to the transaldolase family. Type 2 subfamily.</text>
</comment>
<dbReference type="InterPro" id="IPR004732">
    <property type="entry name" value="Transaldolase_2"/>
</dbReference>
<keyword evidence="8 10" id="KW-0570">Pentose shunt</keyword>
<dbReference type="CDD" id="cd00955">
    <property type="entry name" value="Transaldolase_like"/>
    <property type="match status" value="1"/>
</dbReference>
<evidence type="ECO:0000313" key="12">
    <source>
        <dbReference type="Proteomes" id="UP000655366"/>
    </source>
</evidence>
<sequence>MKPTQQLHAAGQSLWLDNITRNLLDSGTLERYISDDSITGLTSNPTIFDKAIEAGADYDEDIAAGEGAGTDKEEVFFDLALADLRRAADLFGPVHERTDGVDGWVSLEVSPLLAHDTGATVEQAKALHARSERPNIFIKIPGTAEGLPAIEECIFAGVPINVTLLFSAGQYQDAAEAYLRGIERRVAAGLNPVVPSVASVFVSRWDKAVAGRVPGHLEDRLGIAVATLAYQAYRTLLESPRWGRLANEGARPQRLLWASTSTKNPAAPDILYVQALAAPFTINTMPEATLAAFGDHGEVGDLPASKSRAAKQTLSSFAEVGIDHQELAGQLQSEGTESFDASWKSLLASIATKGDKLAAGRQ</sequence>
<dbReference type="EC" id="2.2.1.2" evidence="5 10"/>
<evidence type="ECO:0000256" key="10">
    <source>
        <dbReference type="HAMAP-Rule" id="MF_00493"/>
    </source>
</evidence>
<evidence type="ECO:0000256" key="2">
    <source>
        <dbReference type="ARBA" id="ARBA00004496"/>
    </source>
</evidence>
<comment type="pathway">
    <text evidence="3 10">Carbohydrate degradation; pentose phosphate pathway; D-glyceraldehyde 3-phosphate and beta-D-fructose 6-phosphate from D-ribose 5-phosphate and D-xylulose 5-phosphate (non-oxidative stage): step 2/3.</text>
</comment>
<dbReference type="SUPFAM" id="SSF51569">
    <property type="entry name" value="Aldolase"/>
    <property type="match status" value="1"/>
</dbReference>
<keyword evidence="6 10" id="KW-0963">Cytoplasm</keyword>
<dbReference type="HAMAP" id="MF_00493">
    <property type="entry name" value="Transaldolase_2"/>
    <property type="match status" value="1"/>
</dbReference>
<evidence type="ECO:0000256" key="3">
    <source>
        <dbReference type="ARBA" id="ARBA00004857"/>
    </source>
</evidence>